<evidence type="ECO:0000313" key="14">
    <source>
        <dbReference type="Proteomes" id="UP001575105"/>
    </source>
</evidence>
<evidence type="ECO:0000259" key="10">
    <source>
        <dbReference type="PROSITE" id="PS51085"/>
    </source>
</evidence>
<feature type="domain" description="2Fe-2S ferredoxin-type" evidence="10">
    <location>
        <begin position="2"/>
        <end position="89"/>
    </location>
</feature>
<dbReference type="Pfam" id="PF22117">
    <property type="entry name" value="Fer4_Nqo3"/>
    <property type="match status" value="1"/>
</dbReference>
<reference evidence="13 14" key="1">
    <citation type="submission" date="2024-08" db="EMBL/GenBank/DDBJ databases">
        <title>Whole-genome sequencing of halo(alkali)philic microorganisms from hypersaline lakes.</title>
        <authorList>
            <person name="Sorokin D.Y."/>
            <person name="Merkel A.Y."/>
            <person name="Messina E."/>
            <person name="Yakimov M."/>
        </authorList>
    </citation>
    <scope>NUCLEOTIDE SEQUENCE [LARGE SCALE GENOMIC DNA]</scope>
    <source>
        <strain evidence="13 14">AB-hyl4</strain>
    </source>
</reference>
<evidence type="ECO:0000256" key="2">
    <source>
        <dbReference type="ARBA" id="ARBA00005404"/>
    </source>
</evidence>
<dbReference type="CDD" id="cd00207">
    <property type="entry name" value="fer2"/>
    <property type="match status" value="1"/>
</dbReference>
<dbReference type="PANTHER" id="PTHR43105:SF13">
    <property type="entry name" value="NADH-UBIQUINONE OXIDOREDUCTASE 75 KDA SUBUNIT, MITOCHONDRIAL"/>
    <property type="match status" value="1"/>
</dbReference>
<dbReference type="PROSITE" id="PS51839">
    <property type="entry name" value="4FE4S_HC3"/>
    <property type="match status" value="1"/>
</dbReference>
<accession>A0ABV4U3Z4</accession>
<evidence type="ECO:0000256" key="4">
    <source>
        <dbReference type="ARBA" id="ARBA00022723"/>
    </source>
</evidence>
<keyword evidence="4" id="KW-0479">Metal-binding</keyword>
<dbReference type="InterPro" id="IPR001041">
    <property type="entry name" value="2Fe-2S_ferredoxin-type"/>
</dbReference>
<dbReference type="PROSITE" id="PS51669">
    <property type="entry name" value="4FE4S_MOW_BIS_MGD"/>
    <property type="match status" value="1"/>
</dbReference>
<dbReference type="SMART" id="SM00929">
    <property type="entry name" value="NADH-G_4Fe-4S_3"/>
    <property type="match status" value="1"/>
</dbReference>
<feature type="domain" description="4Fe-4S His(Cys)3-ligated-type" evidence="12">
    <location>
        <begin position="89"/>
        <end position="128"/>
    </location>
</feature>
<keyword evidence="14" id="KW-1185">Reference proteome</keyword>
<dbReference type="PROSITE" id="PS00641">
    <property type="entry name" value="COMPLEX1_75K_1"/>
    <property type="match status" value="1"/>
</dbReference>
<keyword evidence="8" id="KW-0520">NAD</keyword>
<feature type="domain" description="4Fe-4S Mo/W bis-MGD-type" evidence="11">
    <location>
        <begin position="226"/>
        <end position="284"/>
    </location>
</feature>
<dbReference type="Pfam" id="PF13510">
    <property type="entry name" value="Fer2_4"/>
    <property type="match status" value="1"/>
</dbReference>
<gene>
    <name evidence="13" type="ORF">ACERK3_08455</name>
</gene>
<keyword evidence="7" id="KW-0411">Iron-sulfur</keyword>
<comment type="cofactor">
    <cofactor evidence="1">
        <name>[4Fe-4S] cluster</name>
        <dbReference type="ChEBI" id="CHEBI:49883"/>
    </cofactor>
</comment>
<dbReference type="RefSeq" id="WP_425345247.1">
    <property type="nucleotide sequence ID" value="NZ_JBGUBD010000004.1"/>
</dbReference>
<dbReference type="PANTHER" id="PTHR43105">
    <property type="entry name" value="RESPIRATORY NITRATE REDUCTASE"/>
    <property type="match status" value="1"/>
</dbReference>
<name>A0ABV4U3Z4_9BACT</name>
<evidence type="ECO:0000256" key="7">
    <source>
        <dbReference type="ARBA" id="ARBA00023014"/>
    </source>
</evidence>
<dbReference type="InterPro" id="IPR000283">
    <property type="entry name" value="NADH_UbQ_OxRdtase_75kDa_su_CS"/>
</dbReference>
<dbReference type="InterPro" id="IPR006656">
    <property type="entry name" value="Mopterin_OxRdtase"/>
</dbReference>
<organism evidence="13 14">
    <name type="scientific">Natronomicrosphaera hydrolytica</name>
    <dbReference type="NCBI Taxonomy" id="3242702"/>
    <lineage>
        <taxon>Bacteria</taxon>
        <taxon>Pseudomonadati</taxon>
        <taxon>Planctomycetota</taxon>
        <taxon>Phycisphaerae</taxon>
        <taxon>Phycisphaerales</taxon>
        <taxon>Phycisphaeraceae</taxon>
        <taxon>Natronomicrosphaera</taxon>
    </lineage>
</organism>
<proteinExistence type="inferred from homology"/>
<comment type="cofactor">
    <cofactor evidence="9">
        <name>[2Fe-2S] cluster</name>
        <dbReference type="ChEBI" id="CHEBI:190135"/>
    </cofactor>
</comment>
<dbReference type="Gene3D" id="3.30.70.20">
    <property type="match status" value="1"/>
</dbReference>
<dbReference type="InterPro" id="IPR050123">
    <property type="entry name" value="Prok_molybdopt-oxidoreductase"/>
</dbReference>
<keyword evidence="5" id="KW-1278">Translocase</keyword>
<dbReference type="SUPFAM" id="SSF53706">
    <property type="entry name" value="Formate dehydrogenase/DMSO reductase, domains 1-3"/>
    <property type="match status" value="1"/>
</dbReference>
<dbReference type="SUPFAM" id="SSF54862">
    <property type="entry name" value="4Fe-4S ferredoxins"/>
    <property type="match status" value="1"/>
</dbReference>
<comment type="caution">
    <text evidence="13">The sequence shown here is derived from an EMBL/GenBank/DDBJ whole genome shotgun (WGS) entry which is preliminary data.</text>
</comment>
<evidence type="ECO:0000256" key="8">
    <source>
        <dbReference type="ARBA" id="ARBA00023027"/>
    </source>
</evidence>
<dbReference type="Pfam" id="PF10588">
    <property type="entry name" value="NADH-G_4Fe-4S_3"/>
    <property type="match status" value="1"/>
</dbReference>
<evidence type="ECO:0000313" key="13">
    <source>
        <dbReference type="EMBL" id="MFA9478325.1"/>
    </source>
</evidence>
<dbReference type="EMBL" id="JBGUBD010000004">
    <property type="protein sequence ID" value="MFA9478325.1"/>
    <property type="molecule type" value="Genomic_DNA"/>
</dbReference>
<keyword evidence="3" id="KW-0004">4Fe-4S</keyword>
<dbReference type="Proteomes" id="UP001575105">
    <property type="component" value="Unassembled WGS sequence"/>
</dbReference>
<dbReference type="InterPro" id="IPR054351">
    <property type="entry name" value="NADH_UbQ_OxRdtase_ferredoxin"/>
</dbReference>
<dbReference type="SUPFAM" id="SSF54292">
    <property type="entry name" value="2Fe-2S ferredoxin-like"/>
    <property type="match status" value="1"/>
</dbReference>
<sequence>MPKLSIDGQTYEFEGKKSILQVALDNGVEIPHYCYHPGLSVVASCRICLAEISQPNPRNDNKVELVPKLVPTCQTPAADGMEVHLSSPKSVANQKAVMEYLLINHPLDCPVCDQAGECSLQDYSYKYGRAKSRFDETKIKQPKKNLGTHVLLYADRCIMCTRCVRFTREVTGTNEIGVFGRGNNEQIDVFPGNPLENELSGNVVDLCPVGALLDKDFLMSMRVWNLEKAASIDGITASGDNISIEYNKFEGKVYRIKPRTNMDVNTWWISDEIRFGYKFINHEDRFRSPTHKVQGTHEECDWNQAYKQVIEKYQQIVKDKGEGSLAVMVSPMLPCEEAYLLGKLALAVDPQATLAVGPVPTKGQDKTFPGGYTVLAEKAPNARGVRRALGQLSDNVIEYDDLLKQLKTGKIAATLITGNYPSDWTTPEFVEALTSGDRYNVLIDTLPSGLYEKVDVMLPGATWAEKAGTFENHKHRLQSFNQAIPVIELAKNEGQIALDLLAAVGAAERQRYDVKALRREMGDAFVTDVHHPPIALKQLTDMQYVEL</sequence>
<evidence type="ECO:0000256" key="5">
    <source>
        <dbReference type="ARBA" id="ARBA00022967"/>
    </source>
</evidence>
<evidence type="ECO:0000256" key="3">
    <source>
        <dbReference type="ARBA" id="ARBA00022485"/>
    </source>
</evidence>
<evidence type="ECO:0000256" key="9">
    <source>
        <dbReference type="ARBA" id="ARBA00034078"/>
    </source>
</evidence>
<dbReference type="InterPro" id="IPR019574">
    <property type="entry name" value="NADH_UbQ_OxRdtase_Gsu_4Fe4S-bd"/>
</dbReference>
<comment type="similarity">
    <text evidence="2">Belongs to the complex I 75 kDa subunit family.</text>
</comment>
<evidence type="ECO:0000256" key="1">
    <source>
        <dbReference type="ARBA" id="ARBA00001966"/>
    </source>
</evidence>
<keyword evidence="6" id="KW-0408">Iron</keyword>
<dbReference type="PROSITE" id="PS51085">
    <property type="entry name" value="2FE2S_FER_2"/>
    <property type="match status" value="1"/>
</dbReference>
<evidence type="ECO:0000259" key="12">
    <source>
        <dbReference type="PROSITE" id="PS51839"/>
    </source>
</evidence>
<dbReference type="Gene3D" id="3.10.20.740">
    <property type="match status" value="1"/>
</dbReference>
<dbReference type="Pfam" id="PF00384">
    <property type="entry name" value="Molybdopterin"/>
    <property type="match status" value="1"/>
</dbReference>
<evidence type="ECO:0000256" key="6">
    <source>
        <dbReference type="ARBA" id="ARBA00023004"/>
    </source>
</evidence>
<dbReference type="Pfam" id="PF22151">
    <property type="entry name" value="Fer4_NDSU1"/>
    <property type="match status" value="1"/>
</dbReference>
<dbReference type="InterPro" id="IPR036010">
    <property type="entry name" value="2Fe-2S_ferredoxin-like_sf"/>
</dbReference>
<dbReference type="InterPro" id="IPR006963">
    <property type="entry name" value="Mopterin_OxRdtase_4Fe-4S_dom"/>
</dbReference>
<dbReference type="Gene3D" id="3.40.50.740">
    <property type="match status" value="1"/>
</dbReference>
<dbReference type="PROSITE" id="PS00643">
    <property type="entry name" value="COMPLEX1_75K_3"/>
    <property type="match status" value="1"/>
</dbReference>
<protein>
    <submittedName>
        <fullName evidence="13">Molybdopterin-dependent oxidoreductase</fullName>
    </submittedName>
</protein>
<evidence type="ECO:0000259" key="11">
    <source>
        <dbReference type="PROSITE" id="PS51669"/>
    </source>
</evidence>